<reference evidence="1" key="1">
    <citation type="submission" date="2020-05" db="EMBL/GenBank/DDBJ databases">
        <authorList>
            <person name="Rincon C."/>
            <person name="Sanders R I."/>
            <person name="Robbins C."/>
            <person name="Chaturvedi A."/>
        </authorList>
    </citation>
    <scope>NUCLEOTIDE SEQUENCE</scope>
    <source>
        <strain evidence="1">CHB12</strain>
    </source>
</reference>
<sequence>MWIIDNLRCLERFFTANWLFEERLKCFKHFGLGSLPVNSSSAWTFSRISAWTFSRISIWTLSRNRLMVF</sequence>
<name>A0A915ZB10_9GLOM</name>
<gene>
    <name evidence="1" type="ORF">CHRIB12_LOCUS12190</name>
</gene>
<dbReference type="OrthoDB" id="10298792at2759"/>
<proteinExistence type="predicted"/>
<dbReference type="VEuPathDB" id="FungiDB:RhiirFUN_024613"/>
<protein>
    <submittedName>
        <fullName evidence="1">Uncharacterized protein</fullName>
    </submittedName>
</protein>
<accession>A0A915ZB10</accession>
<dbReference type="Proteomes" id="UP000684084">
    <property type="component" value="Unassembled WGS sequence"/>
</dbReference>
<dbReference type="EMBL" id="CAGKOT010000026">
    <property type="protein sequence ID" value="CAB5369442.1"/>
    <property type="molecule type" value="Genomic_DNA"/>
</dbReference>
<comment type="caution">
    <text evidence="1">The sequence shown here is derived from an EMBL/GenBank/DDBJ whole genome shotgun (WGS) entry which is preliminary data.</text>
</comment>
<organism evidence="1 2">
    <name type="scientific">Rhizophagus irregularis</name>
    <dbReference type="NCBI Taxonomy" id="588596"/>
    <lineage>
        <taxon>Eukaryota</taxon>
        <taxon>Fungi</taxon>
        <taxon>Fungi incertae sedis</taxon>
        <taxon>Mucoromycota</taxon>
        <taxon>Glomeromycotina</taxon>
        <taxon>Glomeromycetes</taxon>
        <taxon>Glomerales</taxon>
        <taxon>Glomeraceae</taxon>
        <taxon>Rhizophagus</taxon>
    </lineage>
</organism>
<evidence type="ECO:0000313" key="1">
    <source>
        <dbReference type="EMBL" id="CAB5369442.1"/>
    </source>
</evidence>
<dbReference type="AlphaFoldDB" id="A0A915ZB10"/>
<evidence type="ECO:0000313" key="2">
    <source>
        <dbReference type="Proteomes" id="UP000684084"/>
    </source>
</evidence>